<keyword evidence="7 10" id="KW-0472">Membrane</keyword>
<dbReference type="InterPro" id="IPR046959">
    <property type="entry name" value="PRK1-6/SRF4-like"/>
</dbReference>
<feature type="region of interest" description="Disordered" evidence="9">
    <location>
        <begin position="265"/>
        <end position="303"/>
    </location>
</feature>
<comment type="subcellular location">
    <subcellularLocation>
        <location evidence="1">Membrane</location>
    </subcellularLocation>
</comment>
<dbReference type="FunFam" id="3.80.10.10:FF:000041">
    <property type="entry name" value="LRR receptor-like serine/threonine-protein kinase ERECTA"/>
    <property type="match status" value="1"/>
</dbReference>
<evidence type="ECO:0000256" key="4">
    <source>
        <dbReference type="ARBA" id="ARBA00022729"/>
    </source>
</evidence>
<dbReference type="InterPro" id="IPR001245">
    <property type="entry name" value="Ser-Thr/Tyr_kinase_cat_dom"/>
</dbReference>
<dbReference type="PROSITE" id="PS50011">
    <property type="entry name" value="PROTEIN_KINASE_DOM"/>
    <property type="match status" value="1"/>
</dbReference>
<feature type="transmembrane region" description="Helical" evidence="10">
    <location>
        <begin position="232"/>
        <end position="257"/>
    </location>
</feature>
<protein>
    <recommendedName>
        <fullName evidence="11">Protein kinase domain-containing protein</fullName>
    </recommendedName>
</protein>
<dbReference type="GO" id="GO:0016020">
    <property type="term" value="C:membrane"/>
    <property type="evidence" value="ECO:0007669"/>
    <property type="project" value="UniProtKB-SubCell"/>
</dbReference>
<evidence type="ECO:0000256" key="6">
    <source>
        <dbReference type="ARBA" id="ARBA00022989"/>
    </source>
</evidence>
<evidence type="ECO:0000256" key="9">
    <source>
        <dbReference type="SAM" id="MobiDB-lite"/>
    </source>
</evidence>
<evidence type="ECO:0000256" key="8">
    <source>
        <dbReference type="ARBA" id="ARBA00023180"/>
    </source>
</evidence>
<keyword evidence="4" id="KW-0732">Signal</keyword>
<dbReference type="PANTHER" id="PTHR48007:SF38">
    <property type="entry name" value="LEUCINE-RICH REPEAT PROTEIN KINASE FAMILY PROTEIN"/>
    <property type="match status" value="1"/>
</dbReference>
<dbReference type="PANTHER" id="PTHR48007">
    <property type="entry name" value="LEUCINE-RICH REPEAT RECEPTOR-LIKE PROTEIN KINASE PXC1"/>
    <property type="match status" value="1"/>
</dbReference>
<dbReference type="Pfam" id="PF13855">
    <property type="entry name" value="LRR_8"/>
    <property type="match status" value="1"/>
</dbReference>
<evidence type="ECO:0000256" key="3">
    <source>
        <dbReference type="ARBA" id="ARBA00022692"/>
    </source>
</evidence>
<dbReference type="InterPro" id="IPR013210">
    <property type="entry name" value="LRR_N_plant-typ"/>
</dbReference>
<accession>A0ABD1G1Y3</accession>
<evidence type="ECO:0000259" key="11">
    <source>
        <dbReference type="PROSITE" id="PS50011"/>
    </source>
</evidence>
<dbReference type="AlphaFoldDB" id="A0ABD1G1Y3"/>
<feature type="transmembrane region" description="Helical" evidence="10">
    <location>
        <begin position="6"/>
        <end position="24"/>
    </location>
</feature>
<feature type="compositionally biased region" description="Basic and acidic residues" evidence="9">
    <location>
        <begin position="274"/>
        <end position="289"/>
    </location>
</feature>
<dbReference type="Pfam" id="PF08263">
    <property type="entry name" value="LRRNT_2"/>
    <property type="match status" value="1"/>
</dbReference>
<dbReference type="Gene3D" id="3.30.200.20">
    <property type="entry name" value="Phosphorylase Kinase, domain 1"/>
    <property type="match status" value="1"/>
</dbReference>
<dbReference type="InterPro" id="IPR000719">
    <property type="entry name" value="Prot_kinase_dom"/>
</dbReference>
<dbReference type="Gene3D" id="3.80.10.10">
    <property type="entry name" value="Ribonuclease Inhibitor"/>
    <property type="match status" value="2"/>
</dbReference>
<reference evidence="12 13" key="1">
    <citation type="submission" date="2024-06" db="EMBL/GenBank/DDBJ databases">
        <title>A chromosome level genome sequence of Diviner's sage (Salvia divinorum).</title>
        <authorList>
            <person name="Ford S.A."/>
            <person name="Ro D.-K."/>
            <person name="Ness R.W."/>
            <person name="Phillips M.A."/>
        </authorList>
    </citation>
    <scope>NUCLEOTIDE SEQUENCE [LARGE SCALE GENOMIC DNA]</scope>
    <source>
        <strain evidence="12">SAF-2024a</strain>
        <tissue evidence="12">Leaf</tissue>
    </source>
</reference>
<dbReference type="InterPro" id="IPR001611">
    <property type="entry name" value="Leu-rich_rpt"/>
</dbReference>
<dbReference type="Pfam" id="PF07714">
    <property type="entry name" value="PK_Tyr_Ser-Thr"/>
    <property type="match status" value="1"/>
</dbReference>
<comment type="caution">
    <text evidence="12">The sequence shown here is derived from an EMBL/GenBank/DDBJ whole genome shotgun (WGS) entry which is preliminary data.</text>
</comment>
<name>A0ABD1G1Y3_SALDI</name>
<dbReference type="SUPFAM" id="SSF52058">
    <property type="entry name" value="L domain-like"/>
    <property type="match status" value="1"/>
</dbReference>
<keyword evidence="2" id="KW-0433">Leucine-rich repeat</keyword>
<gene>
    <name evidence="12" type="ORF">AAHA92_26864</name>
</gene>
<dbReference type="Proteomes" id="UP001567538">
    <property type="component" value="Unassembled WGS sequence"/>
</dbReference>
<evidence type="ECO:0000313" key="13">
    <source>
        <dbReference type="Proteomes" id="UP001567538"/>
    </source>
</evidence>
<evidence type="ECO:0000256" key="5">
    <source>
        <dbReference type="ARBA" id="ARBA00022737"/>
    </source>
</evidence>
<dbReference type="InterPro" id="IPR011009">
    <property type="entry name" value="Kinase-like_dom_sf"/>
</dbReference>
<evidence type="ECO:0000313" key="12">
    <source>
        <dbReference type="EMBL" id="KAL1538081.1"/>
    </source>
</evidence>
<keyword evidence="6 10" id="KW-1133">Transmembrane helix</keyword>
<dbReference type="EMBL" id="JBEAFC010000010">
    <property type="protein sequence ID" value="KAL1538081.1"/>
    <property type="molecule type" value="Genomic_DNA"/>
</dbReference>
<keyword evidence="8" id="KW-0325">Glycoprotein</keyword>
<dbReference type="SUPFAM" id="SSF56112">
    <property type="entry name" value="Protein kinase-like (PK-like)"/>
    <property type="match status" value="1"/>
</dbReference>
<keyword evidence="3 10" id="KW-0812">Transmembrane</keyword>
<keyword evidence="5" id="KW-0677">Repeat</keyword>
<keyword evidence="13" id="KW-1185">Reference proteome</keyword>
<evidence type="ECO:0000256" key="10">
    <source>
        <dbReference type="SAM" id="Phobius"/>
    </source>
</evidence>
<evidence type="ECO:0000256" key="1">
    <source>
        <dbReference type="ARBA" id="ARBA00004370"/>
    </source>
</evidence>
<feature type="domain" description="Protein kinase" evidence="11">
    <location>
        <begin position="331"/>
        <end position="604"/>
    </location>
</feature>
<evidence type="ECO:0000256" key="7">
    <source>
        <dbReference type="ARBA" id="ARBA00023136"/>
    </source>
</evidence>
<evidence type="ECO:0000256" key="2">
    <source>
        <dbReference type="ARBA" id="ARBA00022614"/>
    </source>
</evidence>
<proteinExistence type="predicted"/>
<dbReference type="Gene3D" id="1.10.510.10">
    <property type="entry name" value="Transferase(Phosphotransferase) domain 1"/>
    <property type="match status" value="1"/>
</dbReference>
<dbReference type="InterPro" id="IPR032675">
    <property type="entry name" value="LRR_dom_sf"/>
</dbReference>
<sequence>MAIVDHVHGLCVFIFLITFPMIAFSNPDSEALLRLKSSFNYPQSLVSWMPGTEPCVNQTWVGVVCENGVVSGLRLAKLGLSGWIDVDALASISGLRSVVFTSNYFSGSIPNFNLTTSLTELHLTENMFSGQIPSDFFLKMVGLRQVWLSENNFSGPIPASLARLPELTELHLERNRFSGLIPTFEQRSLVSVNFSDNDLEGEIPLCLSRFGDDAFQGNAGLMKRKNRSSNEVLVTVFYFLIACAALLILMTVVLFVMRRRRGGAEAVKEEEDEREKKNVEDEQGKKNVEDPLTPAGGRRAVSSKPRFGARGDDLVFLDDEKGSFGMTDMMKAGAEVMKNGGMGSSFKTTMTGGMAVVVKRVKELNKIERGEFDEKIRWLGGLRHKNVLPLLAFYNGKQEKLLVYEFQPKGSLLLRLHEDQGSSPIELNWPLRLKIIQGIARGLDFLHTELSSLELPHGNLKSSNVMLSMDYEPLLADYGFWSLISQSPAAGSLVAFKAPEAMERNHISPQCDVYFLGVMILEILVRKFPPQYLSSAQGGTDLVLWARSAVAEEREGNMLDPDLANTNDSMQQMKQLAHIALGCTEDDPERRLGLRECVSRIEGLCVDRRSEHRAGGYEIVPDGYSDGCSSRRRRGSFGDQPGRGSFAF</sequence>
<organism evidence="12 13">
    <name type="scientific">Salvia divinorum</name>
    <name type="common">Maria pastora</name>
    <name type="synonym">Diviner's sage</name>
    <dbReference type="NCBI Taxonomy" id="28513"/>
    <lineage>
        <taxon>Eukaryota</taxon>
        <taxon>Viridiplantae</taxon>
        <taxon>Streptophyta</taxon>
        <taxon>Embryophyta</taxon>
        <taxon>Tracheophyta</taxon>
        <taxon>Spermatophyta</taxon>
        <taxon>Magnoliopsida</taxon>
        <taxon>eudicotyledons</taxon>
        <taxon>Gunneridae</taxon>
        <taxon>Pentapetalae</taxon>
        <taxon>asterids</taxon>
        <taxon>lamiids</taxon>
        <taxon>Lamiales</taxon>
        <taxon>Lamiaceae</taxon>
        <taxon>Nepetoideae</taxon>
        <taxon>Mentheae</taxon>
        <taxon>Salviinae</taxon>
        <taxon>Salvia</taxon>
        <taxon>Salvia subgen. Calosphace</taxon>
    </lineage>
</organism>